<dbReference type="HAMAP" id="MF_01584">
    <property type="entry name" value="UPF0502"/>
    <property type="match status" value="1"/>
</dbReference>
<evidence type="ECO:0000313" key="3">
    <source>
        <dbReference type="Proteomes" id="UP000218968"/>
    </source>
</evidence>
<dbReference type="PANTHER" id="PTHR38768">
    <property type="entry name" value="UPF0502 PROTEIN YCEH"/>
    <property type="match status" value="1"/>
</dbReference>
<evidence type="ECO:0000313" key="2">
    <source>
        <dbReference type="EMBL" id="ATD66298.1"/>
    </source>
</evidence>
<dbReference type="Proteomes" id="UP000218968">
    <property type="component" value="Chromosome"/>
</dbReference>
<sequence>METQIHAPPQDRWPRLSAIEARVLGCLVEKQATTPDVYPLTVNAAQSAANQKTAREPVMSVSFGDVQHALRQLEGHRFARQSFSSRAERHEHVLGTALDIPQPQVVLLALLMLRGVQTVGELVSRGERLHAFADAEDARHHLERLVGKGLAVRIPRSAGRREDRYAHLLCGPVDVEAAAAAGVQSGGSATEPALAARVEALEAEVTALREALDALAARLPA</sequence>
<name>A0A290XBD3_9GAMM</name>
<dbReference type="AlphaFoldDB" id="A0A290XBD3"/>
<dbReference type="InterPro" id="IPR007432">
    <property type="entry name" value="DUF480"/>
</dbReference>
<dbReference type="SUPFAM" id="SSF46785">
    <property type="entry name" value="Winged helix' DNA-binding domain"/>
    <property type="match status" value="2"/>
</dbReference>
<reference evidence="3" key="1">
    <citation type="submission" date="2017-09" db="EMBL/GenBank/DDBJ databases">
        <title>Luteimonas liuhanmingii sp.nov., isolated from the intestinal contents of Tibetan Plateau Pika in Yushu, Qinghai Province, China.</title>
        <authorList>
            <person name="Gui Z."/>
        </authorList>
    </citation>
    <scope>NUCLEOTIDE SEQUENCE [LARGE SCALE GENOMIC DNA]</scope>
    <source>
        <strain evidence="3">100111</strain>
    </source>
</reference>
<protein>
    <submittedName>
        <fullName evidence="2">Uncharacterized protein</fullName>
    </submittedName>
</protein>
<accession>A0A290XBD3</accession>
<dbReference type="EMBL" id="CP023406">
    <property type="protein sequence ID" value="ATD66298.1"/>
    <property type="molecule type" value="Genomic_DNA"/>
</dbReference>
<dbReference type="Pfam" id="PF04337">
    <property type="entry name" value="DUF480"/>
    <property type="match status" value="1"/>
</dbReference>
<dbReference type="InterPro" id="IPR036388">
    <property type="entry name" value="WH-like_DNA-bd_sf"/>
</dbReference>
<comment type="similarity">
    <text evidence="1">Belongs to the UPF0502 family.</text>
</comment>
<dbReference type="InterPro" id="IPR036390">
    <property type="entry name" value="WH_DNA-bd_sf"/>
</dbReference>
<dbReference type="OrthoDB" id="9784785at2"/>
<dbReference type="Gene3D" id="1.10.10.10">
    <property type="entry name" value="Winged helix-like DNA-binding domain superfamily/Winged helix DNA-binding domain"/>
    <property type="match status" value="2"/>
</dbReference>
<dbReference type="RefSeq" id="WP_096296628.1">
    <property type="nucleotide sequence ID" value="NZ_CP023406.1"/>
</dbReference>
<gene>
    <name evidence="2" type="ORF">CNR27_01590</name>
</gene>
<dbReference type="KEGG" id="lum:CNR27_01590"/>
<evidence type="ECO:0000256" key="1">
    <source>
        <dbReference type="HAMAP-Rule" id="MF_01584"/>
    </source>
</evidence>
<proteinExistence type="inferred from homology"/>
<dbReference type="PANTHER" id="PTHR38768:SF1">
    <property type="entry name" value="UPF0502 PROTEIN YCEH"/>
    <property type="match status" value="1"/>
</dbReference>
<organism evidence="2 3">
    <name type="scientific">Luteimonas chenhongjianii</name>
    <dbReference type="NCBI Taxonomy" id="2006110"/>
    <lineage>
        <taxon>Bacteria</taxon>
        <taxon>Pseudomonadati</taxon>
        <taxon>Pseudomonadota</taxon>
        <taxon>Gammaproteobacteria</taxon>
        <taxon>Lysobacterales</taxon>
        <taxon>Lysobacteraceae</taxon>
        <taxon>Luteimonas</taxon>
    </lineage>
</organism>
<keyword evidence="3" id="KW-1185">Reference proteome</keyword>